<feature type="transmembrane region" description="Helical" evidence="5">
    <location>
        <begin position="154"/>
        <end position="173"/>
    </location>
</feature>
<feature type="transmembrane region" description="Helical" evidence="5">
    <location>
        <begin position="121"/>
        <end position="142"/>
    </location>
</feature>
<feature type="transmembrane region" description="Helical" evidence="5">
    <location>
        <begin position="64"/>
        <end position="85"/>
    </location>
</feature>
<dbReference type="RefSeq" id="WP_194214066.1">
    <property type="nucleotide sequence ID" value="NZ_CP061205.1"/>
</dbReference>
<gene>
    <name evidence="7" type="ORF">ACFOKA_10105</name>
</gene>
<feature type="transmembrane region" description="Helical" evidence="5">
    <location>
        <begin position="185"/>
        <end position="213"/>
    </location>
</feature>
<dbReference type="EMBL" id="JBHRSL010000010">
    <property type="protein sequence ID" value="MFC3052256.1"/>
    <property type="molecule type" value="Genomic_DNA"/>
</dbReference>
<evidence type="ECO:0000313" key="7">
    <source>
        <dbReference type="EMBL" id="MFC3052256.1"/>
    </source>
</evidence>
<dbReference type="PANTHER" id="PTHR23508">
    <property type="entry name" value="CARBOXYLIC ACID TRANSPORTER PROTEIN HOMOLOG"/>
    <property type="match status" value="1"/>
</dbReference>
<dbReference type="PROSITE" id="PS00217">
    <property type="entry name" value="SUGAR_TRANSPORT_2"/>
    <property type="match status" value="1"/>
</dbReference>
<dbReference type="InterPro" id="IPR020846">
    <property type="entry name" value="MFS_dom"/>
</dbReference>
<feature type="transmembrane region" description="Helical" evidence="5">
    <location>
        <begin position="395"/>
        <end position="416"/>
    </location>
</feature>
<keyword evidence="4 5" id="KW-0472">Membrane</keyword>
<protein>
    <submittedName>
        <fullName evidence="7">MFS transporter</fullName>
    </submittedName>
</protein>
<evidence type="ECO:0000256" key="3">
    <source>
        <dbReference type="ARBA" id="ARBA00022989"/>
    </source>
</evidence>
<feature type="domain" description="Major facilitator superfamily (MFS) profile" evidence="6">
    <location>
        <begin position="31"/>
        <end position="446"/>
    </location>
</feature>
<reference evidence="8" key="1">
    <citation type="journal article" date="2019" name="Int. J. Syst. Evol. Microbiol.">
        <title>The Global Catalogue of Microorganisms (GCM) 10K type strain sequencing project: providing services to taxonomists for standard genome sequencing and annotation.</title>
        <authorList>
            <consortium name="The Broad Institute Genomics Platform"/>
            <consortium name="The Broad Institute Genome Sequencing Center for Infectious Disease"/>
            <person name="Wu L."/>
            <person name="Ma J."/>
        </authorList>
    </citation>
    <scope>NUCLEOTIDE SEQUENCE [LARGE SCALE GENOMIC DNA]</scope>
    <source>
        <strain evidence="8">KCTC 62164</strain>
    </source>
</reference>
<evidence type="ECO:0000256" key="4">
    <source>
        <dbReference type="ARBA" id="ARBA00023136"/>
    </source>
</evidence>
<comment type="caution">
    <text evidence="7">The sequence shown here is derived from an EMBL/GenBank/DDBJ whole genome shotgun (WGS) entry which is preliminary data.</text>
</comment>
<dbReference type="Gene3D" id="1.20.1250.20">
    <property type="entry name" value="MFS general substrate transporter like domains"/>
    <property type="match status" value="1"/>
</dbReference>
<dbReference type="PANTHER" id="PTHR23508:SF10">
    <property type="entry name" value="CARBOXYLIC ACID TRANSPORTER PROTEIN HOMOLOG"/>
    <property type="match status" value="1"/>
</dbReference>
<dbReference type="SUPFAM" id="SSF103473">
    <property type="entry name" value="MFS general substrate transporter"/>
    <property type="match status" value="1"/>
</dbReference>
<accession>A0ABV7D5W9</accession>
<dbReference type="Proteomes" id="UP001595444">
    <property type="component" value="Unassembled WGS sequence"/>
</dbReference>
<keyword evidence="2 5" id="KW-0812">Transmembrane</keyword>
<proteinExistence type="predicted"/>
<feature type="transmembrane region" description="Helical" evidence="5">
    <location>
        <begin position="21"/>
        <end position="44"/>
    </location>
</feature>
<evidence type="ECO:0000259" key="6">
    <source>
        <dbReference type="PROSITE" id="PS50850"/>
    </source>
</evidence>
<dbReference type="InterPro" id="IPR011701">
    <property type="entry name" value="MFS"/>
</dbReference>
<evidence type="ECO:0000256" key="2">
    <source>
        <dbReference type="ARBA" id="ARBA00022692"/>
    </source>
</evidence>
<evidence type="ECO:0000256" key="5">
    <source>
        <dbReference type="SAM" id="Phobius"/>
    </source>
</evidence>
<feature type="transmembrane region" description="Helical" evidence="5">
    <location>
        <begin position="331"/>
        <end position="351"/>
    </location>
</feature>
<dbReference type="InterPro" id="IPR036259">
    <property type="entry name" value="MFS_trans_sf"/>
</dbReference>
<sequence>MGKDTSGKEAHVINIASMIDALPVSAYQIYIVILCGFVVALDGFDTQAMAIAAPELAAIWGVPLANFGSVLSASLVGLMVGALLLGPMGDKLGRKNMMLLSFAAVGLFSLATAFSESLLELWIYRFLTGVGLGGTLPNALALTAEYVPSKHRTAFVTIMLCGFPAGAAIGGFISDHVIEVYSWKAIFWIGGALPIIVSGLLCFLLPESVYFLVRKKRDLSVISKILQRIAGAETLPEHKGFCIDTEGAVQEKVSIWALLKEGRLIGTLLIWSLFFLNLLILYFMLSWLPGLLSEFGLSRNAAFKIVGVFNMGGVIGGITLSFACDKWGVIPILKVVLSVAAIAMVVIAHFFTNPTILYISVFFAGAGILGAQFFLAVVAAIYYPTAIRSTGLGGALGVGRIGAIVAPLLGSLLINLGWSAQSIFMLLGAVALMCVWVLVYLQKRVEK</sequence>
<dbReference type="CDD" id="cd17365">
    <property type="entry name" value="MFS_PcaK_like"/>
    <property type="match status" value="1"/>
</dbReference>
<feature type="transmembrane region" description="Helical" evidence="5">
    <location>
        <begin position="305"/>
        <end position="324"/>
    </location>
</feature>
<comment type="subcellular location">
    <subcellularLocation>
        <location evidence="1">Membrane</location>
        <topology evidence="1">Multi-pass membrane protein</topology>
    </subcellularLocation>
</comment>
<feature type="transmembrane region" description="Helical" evidence="5">
    <location>
        <begin position="422"/>
        <end position="441"/>
    </location>
</feature>
<dbReference type="PROSITE" id="PS50850">
    <property type="entry name" value="MFS"/>
    <property type="match status" value="1"/>
</dbReference>
<evidence type="ECO:0000313" key="8">
    <source>
        <dbReference type="Proteomes" id="UP001595444"/>
    </source>
</evidence>
<name>A0ABV7D5W9_9PROT</name>
<keyword evidence="3 5" id="KW-1133">Transmembrane helix</keyword>
<keyword evidence="8" id="KW-1185">Reference proteome</keyword>
<dbReference type="Pfam" id="PF07690">
    <property type="entry name" value="MFS_1"/>
    <property type="match status" value="1"/>
</dbReference>
<feature type="transmembrane region" description="Helical" evidence="5">
    <location>
        <begin position="97"/>
        <end position="115"/>
    </location>
</feature>
<feature type="transmembrane region" description="Helical" evidence="5">
    <location>
        <begin position="357"/>
        <end position="383"/>
    </location>
</feature>
<feature type="transmembrane region" description="Helical" evidence="5">
    <location>
        <begin position="264"/>
        <end position="285"/>
    </location>
</feature>
<organism evidence="7 8">
    <name type="scientific">Kordiimonas pumila</name>
    <dbReference type="NCBI Taxonomy" id="2161677"/>
    <lineage>
        <taxon>Bacteria</taxon>
        <taxon>Pseudomonadati</taxon>
        <taxon>Pseudomonadota</taxon>
        <taxon>Alphaproteobacteria</taxon>
        <taxon>Kordiimonadales</taxon>
        <taxon>Kordiimonadaceae</taxon>
        <taxon>Kordiimonas</taxon>
    </lineage>
</organism>
<dbReference type="InterPro" id="IPR005829">
    <property type="entry name" value="Sugar_transporter_CS"/>
</dbReference>
<evidence type="ECO:0000256" key="1">
    <source>
        <dbReference type="ARBA" id="ARBA00004141"/>
    </source>
</evidence>